<gene>
    <name evidence="1" type="ORF">NCTC12360_00905</name>
</gene>
<evidence type="ECO:0000313" key="1">
    <source>
        <dbReference type="EMBL" id="STD82476.1"/>
    </source>
</evidence>
<organism evidence="1 2">
    <name type="scientific">Enterococcus gallinarum</name>
    <dbReference type="NCBI Taxonomy" id="1353"/>
    <lineage>
        <taxon>Bacteria</taxon>
        <taxon>Bacillati</taxon>
        <taxon>Bacillota</taxon>
        <taxon>Bacilli</taxon>
        <taxon>Lactobacillales</taxon>
        <taxon>Enterococcaceae</taxon>
        <taxon>Enterococcus</taxon>
    </lineage>
</organism>
<evidence type="ECO:0000313" key="2">
    <source>
        <dbReference type="Proteomes" id="UP000254807"/>
    </source>
</evidence>
<accession>A0A376GWR7</accession>
<name>A0A376GWR7_ENTGA</name>
<sequence>MTQGREIDGKEVSNKIITESIKGVKFQDE</sequence>
<dbReference type="AlphaFoldDB" id="A0A376GWR7"/>
<protein>
    <submittedName>
        <fullName evidence="1">Uncharacterized protein</fullName>
    </submittedName>
</protein>
<proteinExistence type="predicted"/>
<reference evidence="1 2" key="1">
    <citation type="submission" date="2018-06" db="EMBL/GenBank/DDBJ databases">
        <authorList>
            <consortium name="Pathogen Informatics"/>
            <person name="Doyle S."/>
        </authorList>
    </citation>
    <scope>NUCLEOTIDE SEQUENCE [LARGE SCALE GENOMIC DNA]</scope>
    <source>
        <strain evidence="1 2">NCTC12360</strain>
    </source>
</reference>
<keyword evidence="2" id="KW-1185">Reference proteome</keyword>
<dbReference type="Proteomes" id="UP000254807">
    <property type="component" value="Unassembled WGS sequence"/>
</dbReference>
<dbReference type="EMBL" id="UFYW01000001">
    <property type="protein sequence ID" value="STD82476.1"/>
    <property type="molecule type" value="Genomic_DNA"/>
</dbReference>